<proteinExistence type="predicted"/>
<gene>
    <name evidence="1" type="ORF">KB449_15245</name>
</gene>
<organism evidence="1 2">
    <name type="scientific">Cohnella hashimotonis</name>
    <dbReference type="NCBI Taxonomy" id="2826895"/>
    <lineage>
        <taxon>Bacteria</taxon>
        <taxon>Bacillati</taxon>
        <taxon>Bacillota</taxon>
        <taxon>Bacilli</taxon>
        <taxon>Bacillales</taxon>
        <taxon>Paenibacillaceae</taxon>
        <taxon>Cohnella</taxon>
    </lineage>
</organism>
<reference evidence="1" key="1">
    <citation type="submission" date="2023-04" db="EMBL/GenBank/DDBJ databases">
        <title>Comparative genomic analysis of Cohnella hashimotonis sp. nov., isolated from the International Space Station.</title>
        <authorList>
            <person name="Venkateswaran K."/>
            <person name="Simpson A."/>
        </authorList>
    </citation>
    <scope>NUCLEOTIDE SEQUENCE</scope>
    <source>
        <strain evidence="1">F6_2S_P_1</strain>
    </source>
</reference>
<comment type="caution">
    <text evidence="1">The sequence shown here is derived from an EMBL/GenBank/DDBJ whole genome shotgun (WGS) entry which is preliminary data.</text>
</comment>
<keyword evidence="2" id="KW-1185">Reference proteome</keyword>
<name>A0ABT6THL5_9BACL</name>
<dbReference type="EMBL" id="JAGRPV010000001">
    <property type="protein sequence ID" value="MDI4646333.1"/>
    <property type="molecule type" value="Genomic_DNA"/>
</dbReference>
<dbReference type="Proteomes" id="UP001161691">
    <property type="component" value="Unassembled WGS sequence"/>
</dbReference>
<accession>A0ABT6THL5</accession>
<dbReference type="RefSeq" id="WP_282909197.1">
    <property type="nucleotide sequence ID" value="NZ_JAGRPV010000001.1"/>
</dbReference>
<sequence length="57" mass="6291">MALYSVSLPRLAPKFRQVALYSVSWPRLAAKSRQVALCSVSFSTFSGEILGLSQKPF</sequence>
<evidence type="ECO:0000313" key="2">
    <source>
        <dbReference type="Proteomes" id="UP001161691"/>
    </source>
</evidence>
<evidence type="ECO:0000313" key="1">
    <source>
        <dbReference type="EMBL" id="MDI4646333.1"/>
    </source>
</evidence>
<protein>
    <submittedName>
        <fullName evidence="1">Uncharacterized protein</fullName>
    </submittedName>
</protein>